<name>F3Y7X8_MELPT</name>
<dbReference type="EMBL" id="AP012200">
    <property type="protein sequence ID" value="BAK20606.1"/>
    <property type="molecule type" value="Genomic_DNA"/>
</dbReference>
<reference evidence="1 2" key="1">
    <citation type="journal article" date="2011" name="J. Bacteriol.">
        <title>Complete genome sequence of Melissococcus plutonius ATCC 35311.</title>
        <authorList>
            <person name="Okumura K."/>
            <person name="Arai R."/>
            <person name="Okura M."/>
            <person name="Kirikae T."/>
            <person name="Takamatsu D."/>
            <person name="Osaki M."/>
            <person name="Miyoshi-Akiyama T."/>
        </authorList>
    </citation>
    <scope>NUCLEOTIDE SEQUENCE [LARGE SCALE GENOMIC DNA]</scope>
    <source>
        <strain evidence="2">ATCC 35311 / CIP 104052 / LMG 20360 / NCIMB 702443</strain>
    </source>
</reference>
<evidence type="ECO:0000313" key="2">
    <source>
        <dbReference type="Proteomes" id="UP000008456"/>
    </source>
</evidence>
<dbReference type="KEGG" id="mps:MPTP_0107"/>
<dbReference type="AlphaFoldDB" id="F3Y7X8"/>
<protein>
    <submittedName>
        <fullName evidence="1">Uncharacterized protein</fullName>
    </submittedName>
</protein>
<dbReference type="Proteomes" id="UP000008456">
    <property type="component" value="Chromosome"/>
</dbReference>
<dbReference type="HOGENOM" id="CLU_3345700_0_0_9"/>
<evidence type="ECO:0000313" key="1">
    <source>
        <dbReference type="EMBL" id="BAK20606.1"/>
    </source>
</evidence>
<keyword evidence="2" id="KW-1185">Reference proteome</keyword>
<accession>F3Y7X8</accession>
<sequence>MINLFFFKIKKIFIVAKTEEAINGIKFPHLLYNQLYA</sequence>
<proteinExistence type="predicted"/>
<reference key="2">
    <citation type="submission" date="2011-04" db="EMBL/GenBank/DDBJ databases">
        <title>Whole genome sequence of Melissococcus plutonius ATCC 35311.</title>
        <authorList>
            <person name="Okumura K."/>
            <person name="Arai R."/>
            <person name="Osaki M."/>
            <person name="Okura M."/>
            <person name="Kirikae T."/>
            <person name="Takamatsu D."/>
            <person name="Akiyama T."/>
        </authorList>
    </citation>
    <scope>NUCLEOTIDE SEQUENCE</scope>
    <source>
        <strain>ATCC 35311</strain>
    </source>
</reference>
<gene>
    <name evidence="1" type="ordered locus">MPTP_0107</name>
</gene>
<organism evidence="1 2">
    <name type="scientific">Melissococcus plutonius (strain ATCC 35311 / DSM 29964 / CIP 104052 / LMG 20360 / NCIMB 702443)</name>
    <dbReference type="NCBI Taxonomy" id="940190"/>
    <lineage>
        <taxon>Bacteria</taxon>
        <taxon>Bacillati</taxon>
        <taxon>Bacillota</taxon>
        <taxon>Bacilli</taxon>
        <taxon>Lactobacillales</taxon>
        <taxon>Enterococcaceae</taxon>
        <taxon>Melissococcus</taxon>
    </lineage>
</organism>